<keyword evidence="3" id="KW-0732">Signal</keyword>
<dbReference type="Proteomes" id="UP000824239">
    <property type="component" value="Unassembled WGS sequence"/>
</dbReference>
<name>A0A9D1ARV6_9FIRM</name>
<feature type="region of interest" description="Disordered" evidence="1">
    <location>
        <begin position="34"/>
        <end position="67"/>
    </location>
</feature>
<feature type="region of interest" description="Disordered" evidence="1">
    <location>
        <begin position="388"/>
        <end position="522"/>
    </location>
</feature>
<evidence type="ECO:0000256" key="1">
    <source>
        <dbReference type="SAM" id="MobiDB-lite"/>
    </source>
</evidence>
<gene>
    <name evidence="4" type="ORF">IAA53_01275</name>
</gene>
<organism evidence="4 5">
    <name type="scientific">Candidatus Avoscillospira avicola</name>
    <dbReference type="NCBI Taxonomy" id="2840706"/>
    <lineage>
        <taxon>Bacteria</taxon>
        <taxon>Bacillati</taxon>
        <taxon>Bacillota</taxon>
        <taxon>Clostridia</taxon>
        <taxon>Eubacteriales</taxon>
        <taxon>Oscillospiraceae</taxon>
        <taxon>Oscillospiraceae incertae sedis</taxon>
        <taxon>Candidatus Avoscillospira</taxon>
    </lineage>
</organism>
<feature type="chain" id="PRO_5039637129" evidence="3">
    <location>
        <begin position="28"/>
        <end position="559"/>
    </location>
</feature>
<keyword evidence="2" id="KW-1133">Transmembrane helix</keyword>
<protein>
    <submittedName>
        <fullName evidence="4">Uncharacterized protein</fullName>
    </submittedName>
</protein>
<feature type="compositionally biased region" description="Acidic residues" evidence="1">
    <location>
        <begin position="464"/>
        <end position="502"/>
    </location>
</feature>
<feature type="signal peptide" evidence="3">
    <location>
        <begin position="1"/>
        <end position="27"/>
    </location>
</feature>
<evidence type="ECO:0000313" key="5">
    <source>
        <dbReference type="Proteomes" id="UP000824239"/>
    </source>
</evidence>
<keyword evidence="2" id="KW-0472">Membrane</keyword>
<feature type="compositionally biased region" description="Low complexity" evidence="1">
    <location>
        <begin position="449"/>
        <end position="459"/>
    </location>
</feature>
<evidence type="ECO:0000256" key="3">
    <source>
        <dbReference type="SAM" id="SignalP"/>
    </source>
</evidence>
<reference evidence="4" key="1">
    <citation type="submission" date="2020-10" db="EMBL/GenBank/DDBJ databases">
        <authorList>
            <person name="Gilroy R."/>
        </authorList>
    </citation>
    <scope>NUCLEOTIDE SEQUENCE</scope>
    <source>
        <strain evidence="4">ChiBcec15-4380</strain>
    </source>
</reference>
<dbReference type="EMBL" id="DVHE01000009">
    <property type="protein sequence ID" value="HIR49913.1"/>
    <property type="molecule type" value="Genomic_DNA"/>
</dbReference>
<sequence>MKQRLFRCFAPLWCLAAAAALLCCATAAETADASDSASSEISQQNTPADSELTDGGSQTPPETPEIPSYTVQLPAQTIGAGEAVEFTVVSPEFQDKELPEGYYAGALTVALEGQIIVESGGLLSIGTITVGGPEIDPVIQGTHQSGGLIVVKAGGQLRLAGAVFETQGEGWLIVQEPGGSVVFSDMEAPGQPISWGPQLVYNIDRTLDPVWLEAGTALTEAMLPQTMKVEVQLEGQETWETLPLQWDLSQYEGQTDGTLTLTGSFLGQDGQPLLSMRPLTVEIQWYTPGTLTVVDSSYNGDETTSATITLLSLPENVAEWGEVWGEVSRNGRSWSRWDNFSLLHNSEGLPVGTFFEVDSRPQFYRVAAAFPDEGDYWYSEAVLLFDEDSDDQGGNHGGSITPIEPDRKPEPPEENLPEAETPPDSGVSPEPETPPASNADPETAPPPADDAAGPDAVSPQSPTEAEDAAEPEEPEVELPLESVELPDEAATDEAASAEDSADAQDAVPVLSSPADGSTAAPEAAAPAIPVALQWVLNGVGLVCSGGIAWLILKLVRKKS</sequence>
<comment type="caution">
    <text evidence="4">The sequence shown here is derived from an EMBL/GenBank/DDBJ whole genome shotgun (WGS) entry which is preliminary data.</text>
</comment>
<evidence type="ECO:0000313" key="4">
    <source>
        <dbReference type="EMBL" id="HIR49913.1"/>
    </source>
</evidence>
<accession>A0A9D1ARV6</accession>
<feature type="compositionally biased region" description="Low complexity" evidence="1">
    <location>
        <begin position="513"/>
        <end position="522"/>
    </location>
</feature>
<proteinExistence type="predicted"/>
<evidence type="ECO:0000256" key="2">
    <source>
        <dbReference type="SAM" id="Phobius"/>
    </source>
</evidence>
<feature type="transmembrane region" description="Helical" evidence="2">
    <location>
        <begin position="531"/>
        <end position="552"/>
    </location>
</feature>
<keyword evidence="2" id="KW-0812">Transmembrane</keyword>
<dbReference type="AlphaFoldDB" id="A0A9D1ARV6"/>
<reference evidence="4" key="2">
    <citation type="journal article" date="2021" name="PeerJ">
        <title>Extensive microbial diversity within the chicken gut microbiome revealed by metagenomics and culture.</title>
        <authorList>
            <person name="Gilroy R."/>
            <person name="Ravi A."/>
            <person name="Getino M."/>
            <person name="Pursley I."/>
            <person name="Horton D.L."/>
            <person name="Alikhan N.F."/>
            <person name="Baker D."/>
            <person name="Gharbi K."/>
            <person name="Hall N."/>
            <person name="Watson M."/>
            <person name="Adriaenssens E.M."/>
            <person name="Foster-Nyarko E."/>
            <person name="Jarju S."/>
            <person name="Secka A."/>
            <person name="Antonio M."/>
            <person name="Oren A."/>
            <person name="Chaudhuri R.R."/>
            <person name="La Ragione R."/>
            <person name="Hildebrand F."/>
            <person name="Pallen M.J."/>
        </authorList>
    </citation>
    <scope>NUCLEOTIDE SEQUENCE</scope>
    <source>
        <strain evidence="4">ChiBcec15-4380</strain>
    </source>
</reference>